<reference evidence="1" key="1">
    <citation type="submission" date="2023-10" db="EMBL/GenBank/DDBJ databases">
        <authorList>
            <person name="Chen Y."/>
            <person name="Shah S."/>
            <person name="Dougan E. K."/>
            <person name="Thang M."/>
            <person name="Chan C."/>
        </authorList>
    </citation>
    <scope>NUCLEOTIDE SEQUENCE [LARGE SCALE GENOMIC DNA]</scope>
</reference>
<comment type="caution">
    <text evidence="1">The sequence shown here is derived from an EMBL/GenBank/DDBJ whole genome shotgun (WGS) entry which is preliminary data.</text>
</comment>
<keyword evidence="2" id="KW-1185">Reference proteome</keyword>
<gene>
    <name evidence="1" type="ORF">PCOR1329_LOCUS81981</name>
</gene>
<protein>
    <submittedName>
        <fullName evidence="1">Uncharacterized protein</fullName>
    </submittedName>
</protein>
<feature type="non-terminal residue" evidence="1">
    <location>
        <position position="156"/>
    </location>
</feature>
<dbReference type="EMBL" id="CAUYUJ010021741">
    <property type="protein sequence ID" value="CAK0906769.1"/>
    <property type="molecule type" value="Genomic_DNA"/>
</dbReference>
<evidence type="ECO:0000313" key="1">
    <source>
        <dbReference type="EMBL" id="CAK0906769.1"/>
    </source>
</evidence>
<organism evidence="1 2">
    <name type="scientific">Prorocentrum cordatum</name>
    <dbReference type="NCBI Taxonomy" id="2364126"/>
    <lineage>
        <taxon>Eukaryota</taxon>
        <taxon>Sar</taxon>
        <taxon>Alveolata</taxon>
        <taxon>Dinophyceae</taxon>
        <taxon>Prorocentrales</taxon>
        <taxon>Prorocentraceae</taxon>
        <taxon>Prorocentrum</taxon>
    </lineage>
</organism>
<sequence length="156" mass="17055">MGVAAVGARRPVWGHAPSSATPLRRCALRLLGKRRSPRCLASRFFRDAGPRPLDHIPGTSFFIPTLPGGVTTALEAVVPPFEDSSIYSQPAQTRGQEECAVGNSSGHLRRTLQIDCVCTDIRMGSTILTHRTEVECITTEAENKMMIQVVLHFSVR</sequence>
<proteinExistence type="predicted"/>
<accession>A0ABN9Y2S1</accession>
<name>A0ABN9Y2S1_9DINO</name>
<dbReference type="Proteomes" id="UP001189429">
    <property type="component" value="Unassembled WGS sequence"/>
</dbReference>
<evidence type="ECO:0000313" key="2">
    <source>
        <dbReference type="Proteomes" id="UP001189429"/>
    </source>
</evidence>